<dbReference type="EMBL" id="CYZH01000022">
    <property type="protein sequence ID" value="CUO98135.1"/>
    <property type="molecule type" value="Genomic_DNA"/>
</dbReference>
<name>A0A174JLU4_9BACE</name>
<proteinExistence type="predicted"/>
<sequence>MIVTTDIANIIFKDCKAFGISEMYQRGNIPEGEVKTERIVIYPKAQQPDAYWEKGYVEVNLCVPVTKTGKANLIRLNELERNAREMFKDGIVGQYDGSWYRYSSESIGIEEDKELCCYYVNVKLLFETLNVN</sequence>
<dbReference type="AlphaFoldDB" id="A0A174JLU4"/>
<organism evidence="1 2">
    <name type="scientific">Bacteroides finegoldii</name>
    <dbReference type="NCBI Taxonomy" id="338188"/>
    <lineage>
        <taxon>Bacteria</taxon>
        <taxon>Pseudomonadati</taxon>
        <taxon>Bacteroidota</taxon>
        <taxon>Bacteroidia</taxon>
        <taxon>Bacteroidales</taxon>
        <taxon>Bacteroidaceae</taxon>
        <taxon>Bacteroides</taxon>
    </lineage>
</organism>
<gene>
    <name evidence="1" type="ORF">ERS852397_03244</name>
</gene>
<evidence type="ECO:0000313" key="1">
    <source>
        <dbReference type="EMBL" id="CUO98135.1"/>
    </source>
</evidence>
<protein>
    <submittedName>
        <fullName evidence="1">Uncharacterized protein</fullName>
    </submittedName>
</protein>
<evidence type="ECO:0000313" key="2">
    <source>
        <dbReference type="Proteomes" id="UP000095517"/>
    </source>
</evidence>
<dbReference type="Proteomes" id="UP000095517">
    <property type="component" value="Unassembled WGS sequence"/>
</dbReference>
<accession>A0A174JLU4</accession>
<reference evidence="1 2" key="1">
    <citation type="submission" date="2015-09" db="EMBL/GenBank/DDBJ databases">
        <authorList>
            <consortium name="Pathogen Informatics"/>
        </authorList>
    </citation>
    <scope>NUCLEOTIDE SEQUENCE [LARGE SCALE GENOMIC DNA]</scope>
    <source>
        <strain evidence="1 2">2789STDY5608840</strain>
    </source>
</reference>
<dbReference type="RefSeq" id="WP_055279663.1">
    <property type="nucleotide sequence ID" value="NZ_CABIXA010000022.1"/>
</dbReference>
<dbReference type="STRING" id="338188.ERS852397_03244"/>